<name>A0A2U1L2L3_ARTAN</name>
<evidence type="ECO:0000313" key="2">
    <source>
        <dbReference type="EMBL" id="PWA43259.1"/>
    </source>
</evidence>
<proteinExistence type="predicted"/>
<reference evidence="2 3" key="1">
    <citation type="journal article" date="2018" name="Mol. Plant">
        <title>The genome of Artemisia annua provides insight into the evolution of Asteraceae family and artemisinin biosynthesis.</title>
        <authorList>
            <person name="Shen Q."/>
            <person name="Zhang L."/>
            <person name="Liao Z."/>
            <person name="Wang S."/>
            <person name="Yan T."/>
            <person name="Shi P."/>
            <person name="Liu M."/>
            <person name="Fu X."/>
            <person name="Pan Q."/>
            <person name="Wang Y."/>
            <person name="Lv Z."/>
            <person name="Lu X."/>
            <person name="Zhang F."/>
            <person name="Jiang W."/>
            <person name="Ma Y."/>
            <person name="Chen M."/>
            <person name="Hao X."/>
            <person name="Li L."/>
            <person name="Tang Y."/>
            <person name="Lv G."/>
            <person name="Zhou Y."/>
            <person name="Sun X."/>
            <person name="Brodelius P.E."/>
            <person name="Rose J.K.C."/>
            <person name="Tang K."/>
        </authorList>
    </citation>
    <scope>NUCLEOTIDE SEQUENCE [LARGE SCALE GENOMIC DNA]</scope>
    <source>
        <strain evidence="3">cv. Huhao1</strain>
        <tissue evidence="2">Leaf</tissue>
    </source>
</reference>
<sequence length="83" mass="8980">MHLIKFIIVLVILTTFSSSPVASRGIGINWDGKKYCTEVTCDPLNESSTIQCDNTCIPRGWKVGECISPPNSSAAGHCCCYTP</sequence>
<dbReference type="AlphaFoldDB" id="A0A2U1L2L3"/>
<comment type="caution">
    <text evidence="2">The sequence shown here is derived from an EMBL/GenBank/DDBJ whole genome shotgun (WGS) entry which is preliminary data.</text>
</comment>
<protein>
    <submittedName>
        <fullName evidence="2">Uncharacterized protein</fullName>
    </submittedName>
</protein>
<keyword evidence="1" id="KW-0732">Signal</keyword>
<keyword evidence="3" id="KW-1185">Reference proteome</keyword>
<feature type="signal peptide" evidence="1">
    <location>
        <begin position="1"/>
        <end position="23"/>
    </location>
</feature>
<evidence type="ECO:0000313" key="3">
    <source>
        <dbReference type="Proteomes" id="UP000245207"/>
    </source>
</evidence>
<organism evidence="2 3">
    <name type="scientific">Artemisia annua</name>
    <name type="common">Sweet wormwood</name>
    <dbReference type="NCBI Taxonomy" id="35608"/>
    <lineage>
        <taxon>Eukaryota</taxon>
        <taxon>Viridiplantae</taxon>
        <taxon>Streptophyta</taxon>
        <taxon>Embryophyta</taxon>
        <taxon>Tracheophyta</taxon>
        <taxon>Spermatophyta</taxon>
        <taxon>Magnoliopsida</taxon>
        <taxon>eudicotyledons</taxon>
        <taxon>Gunneridae</taxon>
        <taxon>Pentapetalae</taxon>
        <taxon>asterids</taxon>
        <taxon>campanulids</taxon>
        <taxon>Asterales</taxon>
        <taxon>Asteraceae</taxon>
        <taxon>Asteroideae</taxon>
        <taxon>Anthemideae</taxon>
        <taxon>Artemisiinae</taxon>
        <taxon>Artemisia</taxon>
    </lineage>
</organism>
<gene>
    <name evidence="2" type="ORF">CTI12_AA437200</name>
</gene>
<dbReference type="OrthoDB" id="1681530at2759"/>
<dbReference type="Proteomes" id="UP000245207">
    <property type="component" value="Unassembled WGS sequence"/>
</dbReference>
<dbReference type="EMBL" id="PKPP01011932">
    <property type="protein sequence ID" value="PWA43259.1"/>
    <property type="molecule type" value="Genomic_DNA"/>
</dbReference>
<accession>A0A2U1L2L3</accession>
<feature type="chain" id="PRO_5015601803" evidence="1">
    <location>
        <begin position="24"/>
        <end position="83"/>
    </location>
</feature>
<evidence type="ECO:0000256" key="1">
    <source>
        <dbReference type="SAM" id="SignalP"/>
    </source>
</evidence>